<dbReference type="Pfam" id="PF00069">
    <property type="entry name" value="Pkinase"/>
    <property type="match status" value="1"/>
</dbReference>
<evidence type="ECO:0000256" key="8">
    <source>
        <dbReference type="ARBA" id="ARBA00048679"/>
    </source>
</evidence>
<name>A0ABR2ICL1_9EUKA</name>
<evidence type="ECO:0000256" key="1">
    <source>
        <dbReference type="ARBA" id="ARBA00012513"/>
    </source>
</evidence>
<feature type="domain" description="Protein kinase" evidence="9">
    <location>
        <begin position="52"/>
        <end position="326"/>
    </location>
</feature>
<keyword evidence="2" id="KW-0723">Serine/threonine-protein kinase</keyword>
<keyword evidence="6" id="KW-0067">ATP-binding</keyword>
<evidence type="ECO:0000256" key="4">
    <source>
        <dbReference type="ARBA" id="ARBA00022741"/>
    </source>
</evidence>
<accession>A0ABR2ICL1</accession>
<comment type="catalytic activity">
    <reaction evidence="8">
        <text>L-seryl-[protein] + ATP = O-phospho-L-seryl-[protein] + ADP + H(+)</text>
        <dbReference type="Rhea" id="RHEA:17989"/>
        <dbReference type="Rhea" id="RHEA-COMP:9863"/>
        <dbReference type="Rhea" id="RHEA-COMP:11604"/>
        <dbReference type="ChEBI" id="CHEBI:15378"/>
        <dbReference type="ChEBI" id="CHEBI:29999"/>
        <dbReference type="ChEBI" id="CHEBI:30616"/>
        <dbReference type="ChEBI" id="CHEBI:83421"/>
        <dbReference type="ChEBI" id="CHEBI:456216"/>
        <dbReference type="EC" id="2.7.11.1"/>
    </reaction>
</comment>
<dbReference type="InterPro" id="IPR000719">
    <property type="entry name" value="Prot_kinase_dom"/>
</dbReference>
<keyword evidence="3" id="KW-0808">Transferase</keyword>
<dbReference type="InterPro" id="IPR045216">
    <property type="entry name" value="CK2_alpha"/>
</dbReference>
<evidence type="ECO:0000313" key="11">
    <source>
        <dbReference type="Proteomes" id="UP001470230"/>
    </source>
</evidence>
<sequence>MNLLFFILSYSSFFFKEKSNVSICADASLKYNSSYFDTEHFIDEFKNFSFKEPPQKFAGKGHFSVVRKSYLTDGQAVAVKEIRRFKRSDLIKELSILRILKDVDHVVKVVGLTGNEDNPIVLYSYHSTSKNGYQNLTLSQFRWWLKTLLETVSEIHSHGILHRDLNLGNILTDFDKEELTIIDFGLADFNINGKRNNPHTGCFRLKAPELAIERSFFDCKIDMWSIGITCLDLMINLRSNWVIKNNKMLIKKLVTYFGSTNWNNFVEKYDPSYIVDHEVIGDIFELALPGNYGLITPESLDLVFKFLKLDPIERISAKEALDHPFFYRS</sequence>
<dbReference type="Proteomes" id="UP001470230">
    <property type="component" value="Unassembled WGS sequence"/>
</dbReference>
<evidence type="ECO:0000256" key="3">
    <source>
        <dbReference type="ARBA" id="ARBA00022679"/>
    </source>
</evidence>
<reference evidence="10 11" key="1">
    <citation type="submission" date="2024-04" db="EMBL/GenBank/DDBJ databases">
        <title>Tritrichomonas musculus Genome.</title>
        <authorList>
            <person name="Alves-Ferreira E."/>
            <person name="Grigg M."/>
            <person name="Lorenzi H."/>
            <person name="Galac M."/>
        </authorList>
    </citation>
    <scope>NUCLEOTIDE SEQUENCE [LARGE SCALE GENOMIC DNA]</scope>
    <source>
        <strain evidence="10 11">EAF2021</strain>
    </source>
</reference>
<dbReference type="PROSITE" id="PS50011">
    <property type="entry name" value="PROTEIN_KINASE_DOM"/>
    <property type="match status" value="1"/>
</dbReference>
<dbReference type="EC" id="2.7.11.1" evidence="1"/>
<keyword evidence="11" id="KW-1185">Reference proteome</keyword>
<evidence type="ECO:0000259" key="9">
    <source>
        <dbReference type="PROSITE" id="PS50011"/>
    </source>
</evidence>
<evidence type="ECO:0000313" key="10">
    <source>
        <dbReference type="EMBL" id="KAK8860300.1"/>
    </source>
</evidence>
<comment type="caution">
    <text evidence="10">The sequence shown here is derived from an EMBL/GenBank/DDBJ whole genome shotgun (WGS) entry which is preliminary data.</text>
</comment>
<dbReference type="Gene3D" id="3.30.200.20">
    <property type="entry name" value="Phosphorylase Kinase, domain 1"/>
    <property type="match status" value="1"/>
</dbReference>
<evidence type="ECO:0000256" key="7">
    <source>
        <dbReference type="ARBA" id="ARBA00047899"/>
    </source>
</evidence>
<dbReference type="Gene3D" id="1.10.510.10">
    <property type="entry name" value="Transferase(Phosphotransferase) domain 1"/>
    <property type="match status" value="1"/>
</dbReference>
<keyword evidence="5" id="KW-0418">Kinase</keyword>
<dbReference type="InterPro" id="IPR011009">
    <property type="entry name" value="Kinase-like_dom_sf"/>
</dbReference>
<gene>
    <name evidence="10" type="ORF">M9Y10_011964</name>
</gene>
<evidence type="ECO:0000256" key="5">
    <source>
        <dbReference type="ARBA" id="ARBA00022777"/>
    </source>
</evidence>
<dbReference type="SUPFAM" id="SSF56112">
    <property type="entry name" value="Protein kinase-like (PK-like)"/>
    <property type="match status" value="1"/>
</dbReference>
<evidence type="ECO:0000256" key="6">
    <source>
        <dbReference type="ARBA" id="ARBA00022840"/>
    </source>
</evidence>
<dbReference type="PANTHER" id="PTHR24054:SF0">
    <property type="entry name" value="CASEIN KINASE II SUBUNIT ALPHA"/>
    <property type="match status" value="1"/>
</dbReference>
<protein>
    <recommendedName>
        <fullName evidence="1">non-specific serine/threonine protein kinase</fullName>
        <ecNumber evidence="1">2.7.11.1</ecNumber>
    </recommendedName>
</protein>
<organism evidence="10 11">
    <name type="scientific">Tritrichomonas musculus</name>
    <dbReference type="NCBI Taxonomy" id="1915356"/>
    <lineage>
        <taxon>Eukaryota</taxon>
        <taxon>Metamonada</taxon>
        <taxon>Parabasalia</taxon>
        <taxon>Tritrichomonadida</taxon>
        <taxon>Tritrichomonadidae</taxon>
        <taxon>Tritrichomonas</taxon>
    </lineage>
</organism>
<proteinExistence type="predicted"/>
<keyword evidence="4" id="KW-0547">Nucleotide-binding</keyword>
<dbReference type="PANTHER" id="PTHR24054">
    <property type="entry name" value="CASEIN KINASE II SUBUNIT ALPHA"/>
    <property type="match status" value="1"/>
</dbReference>
<dbReference type="EMBL" id="JAPFFF010000018">
    <property type="protein sequence ID" value="KAK8860300.1"/>
    <property type="molecule type" value="Genomic_DNA"/>
</dbReference>
<evidence type="ECO:0000256" key="2">
    <source>
        <dbReference type="ARBA" id="ARBA00022527"/>
    </source>
</evidence>
<comment type="catalytic activity">
    <reaction evidence="7">
        <text>L-threonyl-[protein] + ATP = O-phospho-L-threonyl-[protein] + ADP + H(+)</text>
        <dbReference type="Rhea" id="RHEA:46608"/>
        <dbReference type="Rhea" id="RHEA-COMP:11060"/>
        <dbReference type="Rhea" id="RHEA-COMP:11605"/>
        <dbReference type="ChEBI" id="CHEBI:15378"/>
        <dbReference type="ChEBI" id="CHEBI:30013"/>
        <dbReference type="ChEBI" id="CHEBI:30616"/>
        <dbReference type="ChEBI" id="CHEBI:61977"/>
        <dbReference type="ChEBI" id="CHEBI:456216"/>
        <dbReference type="EC" id="2.7.11.1"/>
    </reaction>
</comment>